<keyword evidence="14" id="KW-0675">Receptor</keyword>
<evidence type="ECO:0000313" key="18">
    <source>
        <dbReference type="EMBL" id="RHD73082.1"/>
    </source>
</evidence>
<dbReference type="InterPro" id="IPR000531">
    <property type="entry name" value="Beta-barrel_TonB"/>
</dbReference>
<dbReference type="AlphaFoldDB" id="A0A174WYF4"/>
<dbReference type="InterPro" id="IPR039426">
    <property type="entry name" value="TonB-dep_rcpt-like"/>
</dbReference>
<dbReference type="InterPro" id="IPR012910">
    <property type="entry name" value="Plug_dom"/>
</dbReference>
<evidence type="ECO:0000256" key="1">
    <source>
        <dbReference type="ARBA" id="ARBA00004571"/>
    </source>
</evidence>
<dbReference type="Proteomes" id="UP000284660">
    <property type="component" value="Unassembled WGS sequence"/>
</dbReference>
<dbReference type="Pfam" id="PF07715">
    <property type="entry name" value="Plug"/>
    <property type="match status" value="1"/>
</dbReference>
<keyword evidence="3 8" id="KW-1134">Transmembrane beta strand</keyword>
<dbReference type="InterPro" id="IPR036942">
    <property type="entry name" value="Beta-barrel_TonB_sf"/>
</dbReference>
<keyword evidence="4 8" id="KW-0812">Transmembrane</keyword>
<evidence type="ECO:0000256" key="5">
    <source>
        <dbReference type="ARBA" id="ARBA00023077"/>
    </source>
</evidence>
<evidence type="ECO:0000256" key="9">
    <source>
        <dbReference type="RuleBase" id="RU003357"/>
    </source>
</evidence>
<keyword evidence="10" id="KW-0732">Signal</keyword>
<dbReference type="Proteomes" id="UP000441358">
    <property type="component" value="Unassembled WGS sequence"/>
</dbReference>
<evidence type="ECO:0000256" key="2">
    <source>
        <dbReference type="ARBA" id="ARBA00022448"/>
    </source>
</evidence>
<dbReference type="Proteomes" id="UP000095455">
    <property type="component" value="Unassembled WGS sequence"/>
</dbReference>
<dbReference type="OrthoDB" id="9768177at2"/>
<evidence type="ECO:0000313" key="19">
    <source>
        <dbReference type="Proteomes" id="UP000095332"/>
    </source>
</evidence>
<protein>
    <submittedName>
        <fullName evidence="14">Enterobactin outer-membrane receptor</fullName>
    </submittedName>
    <submittedName>
        <fullName evidence="15">SusC/RagA family TonB-linked outer membrane protein</fullName>
    </submittedName>
</protein>
<dbReference type="InterPro" id="IPR008969">
    <property type="entry name" value="CarboxyPept-like_regulatory"/>
</dbReference>
<keyword evidence="5 9" id="KW-0798">TonB box</keyword>
<evidence type="ECO:0000313" key="16">
    <source>
        <dbReference type="EMBL" id="MRZ50831.1"/>
    </source>
</evidence>
<dbReference type="Proteomes" id="UP001211522">
    <property type="component" value="Unassembled WGS sequence"/>
</dbReference>
<reference evidence="19 20" key="1">
    <citation type="submission" date="2015-09" db="EMBL/GenBank/DDBJ databases">
        <authorList>
            <consortium name="Pathogen Informatics"/>
        </authorList>
    </citation>
    <scope>NUCLEOTIDE SEQUENCE [LARGE SCALE GENOMIC DNA]</scope>
    <source>
        <strain evidence="13 20">2789STDY5608822</strain>
        <strain evidence="14 19">2789STDY5834948</strain>
    </source>
</reference>
<evidence type="ECO:0000256" key="6">
    <source>
        <dbReference type="ARBA" id="ARBA00023136"/>
    </source>
</evidence>
<reference evidence="18 21" key="2">
    <citation type="submission" date="2018-08" db="EMBL/GenBank/DDBJ databases">
        <title>A genome reference for cultivated species of the human gut microbiota.</title>
        <authorList>
            <person name="Zou Y."/>
            <person name="Xue W."/>
            <person name="Luo G."/>
        </authorList>
    </citation>
    <scope>NUCLEOTIDE SEQUENCE [LARGE SCALE GENOMIC DNA]</scope>
    <source>
        <strain evidence="18 21">AM30-4</strain>
    </source>
</reference>
<dbReference type="Gene3D" id="2.60.40.1120">
    <property type="entry name" value="Carboxypeptidase-like, regulatory domain"/>
    <property type="match status" value="1"/>
</dbReference>
<dbReference type="Gene3D" id="2.170.130.10">
    <property type="entry name" value="TonB-dependent receptor, plug domain"/>
    <property type="match status" value="1"/>
</dbReference>
<evidence type="ECO:0000259" key="12">
    <source>
        <dbReference type="Pfam" id="PF07715"/>
    </source>
</evidence>
<dbReference type="EMBL" id="WKMC01000007">
    <property type="protein sequence ID" value="MRZ50831.1"/>
    <property type="molecule type" value="Genomic_DNA"/>
</dbReference>
<evidence type="ECO:0000313" key="23">
    <source>
        <dbReference type="Proteomes" id="UP000441609"/>
    </source>
</evidence>
<dbReference type="FunFam" id="2.60.40.1120:FF:000003">
    <property type="entry name" value="Outer membrane protein Omp121"/>
    <property type="match status" value="1"/>
</dbReference>
<evidence type="ECO:0000256" key="7">
    <source>
        <dbReference type="ARBA" id="ARBA00023237"/>
    </source>
</evidence>
<comment type="similarity">
    <text evidence="8 9">Belongs to the TonB-dependent receptor family.</text>
</comment>
<reference evidence="22 23" key="3">
    <citation type="journal article" date="2019" name="Nat. Med.">
        <title>A library of human gut bacterial isolates paired with longitudinal multiomics data enables mechanistic microbiome research.</title>
        <authorList>
            <person name="Poyet M."/>
            <person name="Groussin M."/>
            <person name="Gibbons S.M."/>
            <person name="Avila-Pacheco J."/>
            <person name="Jiang X."/>
            <person name="Kearney S.M."/>
            <person name="Perrotta A.R."/>
            <person name="Berdy B."/>
            <person name="Zhao S."/>
            <person name="Lieberman T.D."/>
            <person name="Swanson P.K."/>
            <person name="Smith M."/>
            <person name="Roesemann S."/>
            <person name="Alexander J.E."/>
            <person name="Rich S.A."/>
            <person name="Livny J."/>
            <person name="Vlamakis H."/>
            <person name="Clish C."/>
            <person name="Bullock K."/>
            <person name="Deik A."/>
            <person name="Scott J."/>
            <person name="Pierce K.A."/>
            <person name="Xavier R.J."/>
            <person name="Alm E.J."/>
        </authorList>
    </citation>
    <scope>NUCLEOTIDE SEQUENCE [LARGE SCALE GENOMIC DNA]</scope>
    <source>
        <strain evidence="17 23">BIOML-A20</strain>
        <strain evidence="16 22">BIOML-A32</strain>
    </source>
</reference>
<keyword evidence="2 8" id="KW-0813">Transport</keyword>
<feature type="chain" id="PRO_5014253006" evidence="10">
    <location>
        <begin position="22"/>
        <end position="1065"/>
    </location>
</feature>
<dbReference type="Proteomes" id="UP000441609">
    <property type="component" value="Unassembled WGS sequence"/>
</dbReference>
<reference evidence="15" key="4">
    <citation type="submission" date="2023-01" db="EMBL/GenBank/DDBJ databases">
        <title>Human gut microbiome strain richness.</title>
        <authorList>
            <person name="Chen-Liaw A."/>
        </authorList>
    </citation>
    <scope>NUCLEOTIDE SEQUENCE</scope>
    <source>
        <strain evidence="15">D35st1_E5_D35t1_190705</strain>
    </source>
</reference>
<comment type="subcellular location">
    <subcellularLocation>
        <location evidence="1 8">Cell outer membrane</location>
        <topology evidence="1 8">Multi-pass membrane protein</topology>
    </subcellularLocation>
</comment>
<proteinExistence type="inferred from homology"/>
<evidence type="ECO:0000256" key="8">
    <source>
        <dbReference type="PROSITE-ProRule" id="PRU01360"/>
    </source>
</evidence>
<dbReference type="RefSeq" id="WP_005855640.1">
    <property type="nucleotide sequence ID" value="NZ_BQOC01000001.1"/>
</dbReference>
<evidence type="ECO:0000313" key="14">
    <source>
        <dbReference type="EMBL" id="CUQ49245.1"/>
    </source>
</evidence>
<evidence type="ECO:0000256" key="10">
    <source>
        <dbReference type="SAM" id="SignalP"/>
    </source>
</evidence>
<dbReference type="Pfam" id="PF00593">
    <property type="entry name" value="TonB_dep_Rec_b-barrel"/>
    <property type="match status" value="1"/>
</dbReference>
<dbReference type="InterPro" id="IPR037066">
    <property type="entry name" value="Plug_dom_sf"/>
</dbReference>
<evidence type="ECO:0000256" key="3">
    <source>
        <dbReference type="ARBA" id="ARBA00022452"/>
    </source>
</evidence>
<dbReference type="Pfam" id="PF13715">
    <property type="entry name" value="CarbopepD_reg_2"/>
    <property type="match status" value="1"/>
</dbReference>
<gene>
    <name evidence="14" type="primary">fepA_8</name>
    <name evidence="13" type="synonym">fepA_10</name>
    <name evidence="18" type="ORF">DW782_14610</name>
    <name evidence="13" type="ORF">ERS852380_03508</name>
    <name evidence="14" type="ORF">ERS852560_03393</name>
    <name evidence="16" type="ORF">GKD66_11505</name>
    <name evidence="17" type="ORF">GKD70_19015</name>
    <name evidence="15" type="ORF">PN612_08675</name>
</gene>
<dbReference type="InterPro" id="IPR023996">
    <property type="entry name" value="TonB-dep_OMP_SusC/RagA"/>
</dbReference>
<dbReference type="EMBL" id="CYYK01000014">
    <property type="protein sequence ID" value="CUO94066.1"/>
    <property type="molecule type" value="Genomic_DNA"/>
</dbReference>
<feature type="domain" description="TonB-dependent receptor-like beta-barrel" evidence="11">
    <location>
        <begin position="457"/>
        <end position="791"/>
    </location>
</feature>
<organism evidence="14 19">
    <name type="scientific">Parabacteroides distasonis</name>
    <dbReference type="NCBI Taxonomy" id="823"/>
    <lineage>
        <taxon>Bacteria</taxon>
        <taxon>Pseudomonadati</taxon>
        <taxon>Bacteroidota</taxon>
        <taxon>Bacteroidia</taxon>
        <taxon>Bacteroidales</taxon>
        <taxon>Tannerellaceae</taxon>
        <taxon>Parabacteroides</taxon>
    </lineage>
</organism>
<dbReference type="EMBL" id="CZBM01000016">
    <property type="protein sequence ID" value="CUQ49245.1"/>
    <property type="molecule type" value="Genomic_DNA"/>
</dbReference>
<dbReference type="SUPFAM" id="SSF56935">
    <property type="entry name" value="Porins"/>
    <property type="match status" value="1"/>
</dbReference>
<dbReference type="EMBL" id="JAQMPX010000065">
    <property type="protein sequence ID" value="MDB9138583.1"/>
    <property type="molecule type" value="Genomic_DNA"/>
</dbReference>
<keyword evidence="6 8" id="KW-0472">Membrane</keyword>
<feature type="signal peptide" evidence="10">
    <location>
        <begin position="1"/>
        <end position="21"/>
    </location>
</feature>
<dbReference type="NCBIfam" id="TIGR04057">
    <property type="entry name" value="SusC_RagA_signa"/>
    <property type="match status" value="1"/>
</dbReference>
<evidence type="ECO:0000313" key="21">
    <source>
        <dbReference type="Proteomes" id="UP000284660"/>
    </source>
</evidence>
<evidence type="ECO:0000256" key="4">
    <source>
        <dbReference type="ARBA" id="ARBA00022692"/>
    </source>
</evidence>
<evidence type="ECO:0000259" key="11">
    <source>
        <dbReference type="Pfam" id="PF00593"/>
    </source>
</evidence>
<dbReference type="InterPro" id="IPR023997">
    <property type="entry name" value="TonB-dep_OMP_SusC/RagA_CS"/>
</dbReference>
<dbReference type="NCBIfam" id="TIGR04056">
    <property type="entry name" value="OMP_RagA_SusC"/>
    <property type="match status" value="1"/>
</dbReference>
<name>A0A174WYF4_PARDI</name>
<dbReference type="Gene3D" id="2.40.170.20">
    <property type="entry name" value="TonB-dependent receptor, beta-barrel domain"/>
    <property type="match status" value="1"/>
</dbReference>
<evidence type="ECO:0000313" key="13">
    <source>
        <dbReference type="EMBL" id="CUO94066.1"/>
    </source>
</evidence>
<dbReference type="Proteomes" id="UP000095332">
    <property type="component" value="Unassembled WGS sequence"/>
</dbReference>
<dbReference type="PROSITE" id="PS52016">
    <property type="entry name" value="TONB_DEPENDENT_REC_3"/>
    <property type="match status" value="1"/>
</dbReference>
<accession>A0A174WYF4</accession>
<feature type="domain" description="TonB-dependent receptor plug" evidence="12">
    <location>
        <begin position="115"/>
        <end position="242"/>
    </location>
</feature>
<dbReference type="EMBL" id="WKMO01000022">
    <property type="protein sequence ID" value="MSB75356.1"/>
    <property type="molecule type" value="Genomic_DNA"/>
</dbReference>
<evidence type="ECO:0000313" key="22">
    <source>
        <dbReference type="Proteomes" id="UP000441358"/>
    </source>
</evidence>
<dbReference type="EMBL" id="QSJN01000009">
    <property type="protein sequence ID" value="RHD73082.1"/>
    <property type="molecule type" value="Genomic_DNA"/>
</dbReference>
<keyword evidence="7 8" id="KW-0998">Cell outer membrane</keyword>
<evidence type="ECO:0000313" key="15">
    <source>
        <dbReference type="EMBL" id="MDB9138583.1"/>
    </source>
</evidence>
<evidence type="ECO:0000313" key="20">
    <source>
        <dbReference type="Proteomes" id="UP000095455"/>
    </source>
</evidence>
<evidence type="ECO:0000313" key="17">
    <source>
        <dbReference type="EMBL" id="MSB75356.1"/>
    </source>
</evidence>
<dbReference type="GO" id="GO:0009279">
    <property type="term" value="C:cell outer membrane"/>
    <property type="evidence" value="ECO:0007669"/>
    <property type="project" value="UniProtKB-SubCell"/>
</dbReference>
<dbReference type="FunFam" id="2.170.130.10:FF:000023">
    <property type="entry name" value="SusC/RagA family TonB-linked outer membrane protein"/>
    <property type="match status" value="1"/>
</dbReference>
<dbReference type="SUPFAM" id="SSF49464">
    <property type="entry name" value="Carboxypeptidase regulatory domain-like"/>
    <property type="match status" value="1"/>
</dbReference>
<sequence length="1065" mass="116180">MKKKLTSVLLFLAMSVGVVSAQTSKVTGKVVGEDGEPVIGASIIVKGTTVGTVTDFDGNFTLDVPSDGKQLVISYIGMKSKEVVVSPNVNVTLMSDTQNLDEVVVTAMGISKEKKALGYAVQDVKSDELTQGANTSLSGALQGKVSGIDIASSSGMPGASSKIMIRGARSFTGDNSPLYVIDGMPIASTADVNTDTMNNGSVSGADYANRAVDLDPNDIESINILKGQAASALYGMRASNGVIVITTKSGKGARKGKPQISFNTNLAFDKVSTLPELQTEYGQGNEGAYNPYSGFSWGPSISDLANDPVYGGNVQNEYTEGGLHNGQYYVPQRAAAGLDPWATPQAYNNAKDFFQTGVTWSNSVNVAQSFDKGNYSFSLGNTTSDGIVRSTGMDRYNVKLSGEAQLHDNWTTGFNGNFVTSKIKKQGTANDGVTATVYTAPISYTMAGIPSHIEGDPYTQNTFRENWIDDGNWACDNNSFTERSQRFFGNAFLKYSTKFGTDNHKLDVKYQIGDDAYTTNYSDIYGYGTTGYANGYASEYGFTVNEMNSLLTFTYNWNINEDFVFDALLGNELVDKRISNTQAVGYSFNFPGWNHLNNASVFNSSHEYKRKRTVGNFASLSLAWKNMLYLNVTGRNDIVSSMPRDNRSFFYPSVSLGWVFTEVEALKNDILTFGKIRGSYAEVGMAGEYVPSYYYTPSYGGGFFQGTPIMYPINGNMAYIPYFVVYDPNLKPQNTKSYELGADLTFLNGLVSLNYTYSRQNVKDQIFEVPLAGSTGASSMMMNGGKMHSNVHEITLGISPVDTKNFKLDFAFNFSKIDNYVDELAPGVESIMLGGFVTPQVRAGIGDKFPVIYGVGYKRDGEGRIVVNEKGIPEAGETQVIGKVSPDFRLGFNTNIELYKFRLAAVFDWKQGGQMYSGTAGETNFYGTSKLSGEVRKSDKYHFDYAAVEQKGVDADGKPIYVPYTGGVKGSDAEEYFKSVRGIDEAYVYDNSFLKLRELSLSYPVYKKDNLNVNVNVFARNIIVWSEIKGFDPEATQGNNNMAGAFERFSLPGTSSYGFGVNVNF</sequence>